<accession>A0A6M3Y648</accession>
<dbReference type="EMBL" id="MT141576">
    <property type="protein sequence ID" value="QJA67763.1"/>
    <property type="molecule type" value="Genomic_DNA"/>
</dbReference>
<gene>
    <name evidence="2" type="ORF">MM415A00124_0003</name>
    <name evidence="1" type="ORF">MM415B00156_0003</name>
</gene>
<protein>
    <submittedName>
        <fullName evidence="2">Uncharacterized protein</fullName>
    </submittedName>
</protein>
<organism evidence="2">
    <name type="scientific">viral metagenome</name>
    <dbReference type="NCBI Taxonomy" id="1070528"/>
    <lineage>
        <taxon>unclassified sequences</taxon>
        <taxon>metagenomes</taxon>
        <taxon>organismal metagenomes</taxon>
    </lineage>
</organism>
<name>A0A6M3Y648_9ZZZZ</name>
<proteinExistence type="predicted"/>
<sequence length="102" mass="11843">MRVEKSGFHAYNTYLEEPPRDAGNETALHRHVIIIGGDKYSFFAHWSGKFAHKGERISFDWDRDRTGEFRNIDKSSFEAFAKDGAVQIRGDRTDKRRPAGRR</sequence>
<evidence type="ECO:0000313" key="1">
    <source>
        <dbReference type="EMBL" id="QJA67763.1"/>
    </source>
</evidence>
<dbReference type="EMBL" id="MT145191">
    <property type="protein sequence ID" value="QJI04828.1"/>
    <property type="molecule type" value="Genomic_DNA"/>
</dbReference>
<evidence type="ECO:0000313" key="2">
    <source>
        <dbReference type="EMBL" id="QJI04828.1"/>
    </source>
</evidence>
<reference evidence="2" key="1">
    <citation type="submission" date="2020-03" db="EMBL/GenBank/DDBJ databases">
        <title>The deep terrestrial virosphere.</title>
        <authorList>
            <person name="Holmfeldt K."/>
            <person name="Nilsson E."/>
            <person name="Simone D."/>
            <person name="Lopez-Fernandez M."/>
            <person name="Wu X."/>
            <person name="de Brujin I."/>
            <person name="Lundin D."/>
            <person name="Andersson A."/>
            <person name="Bertilsson S."/>
            <person name="Dopson M."/>
        </authorList>
    </citation>
    <scope>NUCLEOTIDE SEQUENCE</scope>
    <source>
        <strain evidence="2">MM415A00124</strain>
        <strain evidence="1">MM415B00156</strain>
    </source>
</reference>
<dbReference type="AlphaFoldDB" id="A0A6M3Y648"/>